<dbReference type="PANTHER" id="PTHR11142">
    <property type="entry name" value="PSEUDOURIDYLATE SYNTHASE"/>
    <property type="match status" value="1"/>
</dbReference>
<dbReference type="Gene3D" id="3.30.70.580">
    <property type="entry name" value="Pseudouridine synthase I, catalytic domain, N-terminal subdomain"/>
    <property type="match status" value="1"/>
</dbReference>
<keyword evidence="5" id="KW-0819">tRNA processing</keyword>
<feature type="region of interest" description="Disordered" evidence="11">
    <location>
        <begin position="471"/>
        <end position="496"/>
    </location>
</feature>
<evidence type="ECO:0000256" key="2">
    <source>
        <dbReference type="ARBA" id="ARBA00004123"/>
    </source>
</evidence>
<dbReference type="HAMAP" id="MF_00171">
    <property type="entry name" value="TruA"/>
    <property type="match status" value="1"/>
</dbReference>
<dbReference type="GO" id="GO:0009982">
    <property type="term" value="F:pseudouridine synthase activity"/>
    <property type="evidence" value="ECO:0007669"/>
    <property type="project" value="InterPro"/>
</dbReference>
<evidence type="ECO:0000313" key="14">
    <source>
        <dbReference type="Proteomes" id="UP000444721"/>
    </source>
</evidence>
<dbReference type="GO" id="GO:0003723">
    <property type="term" value="F:RNA binding"/>
    <property type="evidence" value="ECO:0007669"/>
    <property type="project" value="InterPro"/>
</dbReference>
<dbReference type="VEuPathDB" id="AmoebaDB:NfTy_041180"/>
<organism evidence="13 14">
    <name type="scientific">Naegleria fowleri</name>
    <name type="common">Brain eating amoeba</name>
    <dbReference type="NCBI Taxonomy" id="5763"/>
    <lineage>
        <taxon>Eukaryota</taxon>
        <taxon>Discoba</taxon>
        <taxon>Heterolobosea</taxon>
        <taxon>Tetramitia</taxon>
        <taxon>Eutetramitia</taxon>
        <taxon>Vahlkampfiidae</taxon>
        <taxon>Naegleria</taxon>
    </lineage>
</organism>
<keyword evidence="6" id="KW-0413">Isomerase</keyword>
<evidence type="ECO:0000256" key="10">
    <source>
        <dbReference type="PIRSR" id="PIRSR641708-2"/>
    </source>
</evidence>
<dbReference type="GO" id="GO:1990481">
    <property type="term" value="P:mRNA pseudouridine synthesis"/>
    <property type="evidence" value="ECO:0007669"/>
    <property type="project" value="TreeGrafter"/>
</dbReference>
<dbReference type="GO" id="GO:0006397">
    <property type="term" value="P:mRNA processing"/>
    <property type="evidence" value="ECO:0007669"/>
    <property type="project" value="UniProtKB-KW"/>
</dbReference>
<reference evidence="13 14" key="1">
    <citation type="journal article" date="2019" name="Sci. Rep.">
        <title>Nanopore sequencing improves the draft genome of the human pathogenic amoeba Naegleria fowleri.</title>
        <authorList>
            <person name="Liechti N."/>
            <person name="Schurch N."/>
            <person name="Bruggmann R."/>
            <person name="Wittwer M."/>
        </authorList>
    </citation>
    <scope>NUCLEOTIDE SEQUENCE [LARGE SCALE GENOMIC DNA]</scope>
    <source>
        <strain evidence="13 14">ATCC 30894</strain>
    </source>
</reference>
<comment type="catalytic activity">
    <reaction evidence="8">
        <text>a uridine in tRNA = a pseudouridine in tRNA</text>
        <dbReference type="Rhea" id="RHEA:54572"/>
        <dbReference type="Rhea" id="RHEA-COMP:13339"/>
        <dbReference type="Rhea" id="RHEA-COMP:13934"/>
        <dbReference type="ChEBI" id="CHEBI:65314"/>
        <dbReference type="ChEBI" id="CHEBI:65315"/>
    </reaction>
</comment>
<keyword evidence="4" id="KW-0507">mRNA processing</keyword>
<dbReference type="InterPro" id="IPR001406">
    <property type="entry name" value="PsdUridine_synth_TruA"/>
</dbReference>
<feature type="domain" description="Pseudouridine synthase I TruA alpha/beta" evidence="12">
    <location>
        <begin position="300"/>
        <end position="404"/>
    </location>
</feature>
<evidence type="ECO:0000256" key="1">
    <source>
        <dbReference type="ARBA" id="ARBA00001166"/>
    </source>
</evidence>
<dbReference type="SUPFAM" id="SSF55120">
    <property type="entry name" value="Pseudouridine synthase"/>
    <property type="match status" value="1"/>
</dbReference>
<dbReference type="InterPro" id="IPR020103">
    <property type="entry name" value="PsdUridine_synth_cat_dom_sf"/>
</dbReference>
<dbReference type="GeneID" id="68109723"/>
<name>A0A6A5BZD4_NAEFO</name>
<feature type="compositionally biased region" description="Low complexity" evidence="11">
    <location>
        <begin position="27"/>
        <end position="36"/>
    </location>
</feature>
<comment type="caution">
    <text evidence="13">The sequence shown here is derived from an EMBL/GenBank/DDBJ whole genome shotgun (WGS) entry which is preliminary data.</text>
</comment>
<dbReference type="AlphaFoldDB" id="A0A6A5BZD4"/>
<dbReference type="Gene3D" id="3.30.70.660">
    <property type="entry name" value="Pseudouridine synthase I, catalytic domain, C-terminal subdomain"/>
    <property type="match status" value="1"/>
</dbReference>
<feature type="compositionally biased region" description="Basic and acidic residues" evidence="11">
    <location>
        <begin position="93"/>
        <end position="105"/>
    </location>
</feature>
<evidence type="ECO:0000256" key="7">
    <source>
        <dbReference type="ARBA" id="ARBA00023242"/>
    </source>
</evidence>
<dbReference type="InterPro" id="IPR041708">
    <property type="entry name" value="PUS1/PUS2-like"/>
</dbReference>
<dbReference type="FunFam" id="3.30.70.580:FF:000002">
    <property type="entry name" value="tRNA pseudouridine synthase"/>
    <property type="match status" value="1"/>
</dbReference>
<accession>A0A6A5BZD4</accession>
<evidence type="ECO:0000256" key="8">
    <source>
        <dbReference type="ARBA" id="ARBA00036943"/>
    </source>
</evidence>
<feature type="compositionally biased region" description="Polar residues" evidence="11">
    <location>
        <begin position="1"/>
        <end position="26"/>
    </location>
</feature>
<comment type="catalytic activity">
    <reaction evidence="1">
        <text>a uridine in mRNA = a pseudouridine in mRNA</text>
        <dbReference type="Rhea" id="RHEA:56644"/>
        <dbReference type="Rhea" id="RHEA-COMP:14658"/>
        <dbReference type="Rhea" id="RHEA-COMP:14659"/>
        <dbReference type="ChEBI" id="CHEBI:65314"/>
        <dbReference type="ChEBI" id="CHEBI:65315"/>
    </reaction>
</comment>
<dbReference type="RefSeq" id="XP_044563398.1">
    <property type="nucleotide sequence ID" value="XM_044705707.1"/>
</dbReference>
<sequence>MQTTEGNEHTPSSSQQIVATSNSADQTTTTSNSVNTHNIAESGNNSENNKRKEPPTSSSSESTNNNQQDQDKNKRRKGNNGKTNNNNKNRGKKGAESEKIVDTEWGKPNPNKVKNENEEKYQKRRVALFIGYLGTNYNGSQTSNFTNPNIVTVEETFFKALCKAGGVAEHNSTDMNKVHFHRSSRTDKGVHAASNVLEMKLLLKPGLLEEVRKLLPDDIIFYGFKRVSKSFHAKDHCTARTYEYLLPAFALTKDPHAKEWFRTTNLEKITDTDIEKNGLLDIYNCNITSEDVEMANRVLKNFVGTHSYHNYTQLSKAKPNSYNRHLTKFECSHPFEISGVKVVKLTVCGSSFIYNQIRKMVGFFIGVMRGVFDESEFALTVDKEKAVPVPLAPANGLLLCEQEFKRYNAKAGSQLHGAVSAADYAIEIEEFKKRIYSHMLQVEKETHLMGKFLLYLRGWLFVKPPKDVSGDVSSEANVEMLGEESEEVLDVPEEDE</sequence>
<keyword evidence="7" id="KW-0539">Nucleus</keyword>
<comment type="subcellular location">
    <subcellularLocation>
        <location evidence="2">Nucleus</location>
    </subcellularLocation>
</comment>
<protein>
    <recommendedName>
        <fullName evidence="12">Pseudouridine synthase I TruA alpha/beta domain-containing protein</fullName>
    </recommendedName>
</protein>
<dbReference type="InterPro" id="IPR020097">
    <property type="entry name" value="PsdUridine_synth_TruA_a/b_dom"/>
</dbReference>
<comment type="similarity">
    <text evidence="3">Belongs to the tRNA pseudouridine synthase TruA family.</text>
</comment>
<dbReference type="Pfam" id="PF01416">
    <property type="entry name" value="PseudoU_synth_1"/>
    <property type="match status" value="1"/>
</dbReference>
<dbReference type="CDD" id="cd02568">
    <property type="entry name" value="PseudoU_synth_PUS1_PUS2"/>
    <property type="match status" value="1"/>
</dbReference>
<evidence type="ECO:0000259" key="12">
    <source>
        <dbReference type="Pfam" id="PF01416"/>
    </source>
</evidence>
<feature type="active site" description="Nucleophile" evidence="9">
    <location>
        <position position="187"/>
    </location>
</feature>
<feature type="region of interest" description="Disordered" evidence="11">
    <location>
        <begin position="1"/>
        <end position="114"/>
    </location>
</feature>
<evidence type="ECO:0000256" key="4">
    <source>
        <dbReference type="ARBA" id="ARBA00022664"/>
    </source>
</evidence>
<evidence type="ECO:0000256" key="9">
    <source>
        <dbReference type="PIRSR" id="PIRSR641708-1"/>
    </source>
</evidence>
<dbReference type="OrthoDB" id="10256309at2759"/>
<evidence type="ECO:0000256" key="6">
    <source>
        <dbReference type="ARBA" id="ARBA00023235"/>
    </source>
</evidence>
<dbReference type="VEuPathDB" id="AmoebaDB:NF0074660"/>
<dbReference type="PANTHER" id="PTHR11142:SF4">
    <property type="entry name" value="PSEUDOURIDYLATE SYNTHASE 1 HOMOLOG"/>
    <property type="match status" value="1"/>
</dbReference>
<dbReference type="InterPro" id="IPR020094">
    <property type="entry name" value="TruA/RsuA/RluB/E/F_N"/>
</dbReference>
<feature type="compositionally biased region" description="Acidic residues" evidence="11">
    <location>
        <begin position="481"/>
        <end position="496"/>
    </location>
</feature>
<dbReference type="VEuPathDB" id="AmoebaDB:FDP41_002505"/>
<evidence type="ECO:0000256" key="5">
    <source>
        <dbReference type="ARBA" id="ARBA00022694"/>
    </source>
</evidence>
<proteinExistence type="inferred from homology"/>
<evidence type="ECO:0000313" key="13">
    <source>
        <dbReference type="EMBL" id="KAF0978685.1"/>
    </source>
</evidence>
<keyword evidence="14" id="KW-1185">Reference proteome</keyword>
<gene>
    <name evidence="13" type="ORF">FDP41_002505</name>
</gene>
<dbReference type="GO" id="GO:0005634">
    <property type="term" value="C:nucleus"/>
    <property type="evidence" value="ECO:0007669"/>
    <property type="project" value="UniProtKB-SubCell"/>
</dbReference>
<feature type="compositionally biased region" description="Low complexity" evidence="11">
    <location>
        <begin position="55"/>
        <end position="68"/>
    </location>
</feature>
<feature type="compositionally biased region" description="Polar residues" evidence="11">
    <location>
        <begin position="37"/>
        <end position="47"/>
    </location>
</feature>
<evidence type="ECO:0000256" key="11">
    <source>
        <dbReference type="SAM" id="MobiDB-lite"/>
    </source>
</evidence>
<evidence type="ECO:0000256" key="3">
    <source>
        <dbReference type="ARBA" id="ARBA00009375"/>
    </source>
</evidence>
<dbReference type="EMBL" id="VFQX01000029">
    <property type="protein sequence ID" value="KAF0978685.1"/>
    <property type="molecule type" value="Genomic_DNA"/>
</dbReference>
<feature type="binding site" evidence="10">
    <location>
        <position position="242"/>
    </location>
    <ligand>
        <name>substrate</name>
    </ligand>
</feature>
<dbReference type="InterPro" id="IPR020095">
    <property type="entry name" value="PsdUridine_synth_TruA_C"/>
</dbReference>
<dbReference type="Proteomes" id="UP000444721">
    <property type="component" value="Unassembled WGS sequence"/>
</dbReference>
<dbReference type="GO" id="GO:0031119">
    <property type="term" value="P:tRNA pseudouridine synthesis"/>
    <property type="evidence" value="ECO:0007669"/>
    <property type="project" value="InterPro"/>
</dbReference>
<dbReference type="FunFam" id="3.30.70.660:FF:000002">
    <property type="entry name" value="tRNA pseudouridine synthase"/>
    <property type="match status" value="1"/>
</dbReference>
<dbReference type="OMA" id="EMNNGEG"/>